<proteinExistence type="inferred from homology"/>
<dbReference type="RefSeq" id="WP_343875711.1">
    <property type="nucleotide sequence ID" value="NZ_BAAAIX010000034.1"/>
</dbReference>
<organism evidence="9 10">
    <name type="scientific">Luteococcus peritonei</name>
    <dbReference type="NCBI Taxonomy" id="88874"/>
    <lineage>
        <taxon>Bacteria</taxon>
        <taxon>Bacillati</taxon>
        <taxon>Actinomycetota</taxon>
        <taxon>Actinomycetes</taxon>
        <taxon>Propionibacteriales</taxon>
        <taxon>Propionibacteriaceae</taxon>
        <taxon>Luteococcus</taxon>
    </lineage>
</organism>
<dbReference type="NCBIfam" id="NF009967">
    <property type="entry name" value="PRK13430.1"/>
    <property type="match status" value="1"/>
</dbReference>
<keyword evidence="3 8" id="KW-0375">Hydrogen ion transport</keyword>
<dbReference type="PANTHER" id="PTHR11910">
    <property type="entry name" value="ATP SYNTHASE DELTA CHAIN"/>
    <property type="match status" value="1"/>
</dbReference>
<accession>A0ABW4RYF3</accession>
<dbReference type="Proteomes" id="UP001597326">
    <property type="component" value="Unassembled WGS sequence"/>
</dbReference>
<sequence length="266" mass="29159">MTLTATEEARRSALDDALADQSFEGSTPDELFAVVDAFDGQSALRRALTDPATPAEARQQMADRLLQGKVGGQTLWIVGQAVKQRWKSGRGLADALERQAVRGQLKQALDSGHLDEVTEQLFGFLSTVESDAGLRQALADSSRPLAARQQLVRQLLGGKVHGWVVRLAERAAAGRERNFELTMEHYLQLAAELRERNVARVTVARPMDADQVERLRGALSRINGRPVDVQITIDPTVIGGVRVELGNEVIEGTVADRLEQVHRQLS</sequence>
<reference evidence="10" key="1">
    <citation type="journal article" date="2019" name="Int. J. Syst. Evol. Microbiol.">
        <title>The Global Catalogue of Microorganisms (GCM) 10K type strain sequencing project: providing services to taxonomists for standard genome sequencing and annotation.</title>
        <authorList>
            <consortium name="The Broad Institute Genomics Platform"/>
            <consortium name="The Broad Institute Genome Sequencing Center for Infectious Disease"/>
            <person name="Wu L."/>
            <person name="Ma J."/>
        </authorList>
    </citation>
    <scope>NUCLEOTIDE SEQUENCE [LARGE SCALE GENOMIC DNA]</scope>
    <source>
        <strain evidence="10">CAIM 431</strain>
    </source>
</reference>
<evidence type="ECO:0000256" key="7">
    <source>
        <dbReference type="ARBA" id="ARBA00023310"/>
    </source>
</evidence>
<evidence type="ECO:0000313" key="9">
    <source>
        <dbReference type="EMBL" id="MFD1891355.1"/>
    </source>
</evidence>
<comment type="function">
    <text evidence="8">This protein is part of the stalk that links CF(0) to CF(1). It either transmits conformational changes from CF(0) to CF(1) or is implicated in proton conduction.</text>
</comment>
<evidence type="ECO:0000313" key="10">
    <source>
        <dbReference type="Proteomes" id="UP001597326"/>
    </source>
</evidence>
<gene>
    <name evidence="8" type="primary">atpH</name>
    <name evidence="9" type="ORF">ACFSCS_14365</name>
</gene>
<evidence type="ECO:0000256" key="4">
    <source>
        <dbReference type="ARBA" id="ARBA00023065"/>
    </source>
</evidence>
<dbReference type="EMBL" id="JBHUFZ010000033">
    <property type="protein sequence ID" value="MFD1891355.1"/>
    <property type="molecule type" value="Genomic_DNA"/>
</dbReference>
<keyword evidence="7 8" id="KW-0066">ATP synthesis</keyword>
<dbReference type="InterPro" id="IPR020781">
    <property type="entry name" value="ATPase_OSCP/d_CS"/>
</dbReference>
<dbReference type="HAMAP" id="MF_01416">
    <property type="entry name" value="ATP_synth_delta_bact"/>
    <property type="match status" value="1"/>
</dbReference>
<comment type="similarity">
    <text evidence="8">Belongs to the ATPase delta chain family.</text>
</comment>
<evidence type="ECO:0000256" key="2">
    <source>
        <dbReference type="ARBA" id="ARBA00022448"/>
    </source>
</evidence>
<evidence type="ECO:0000256" key="3">
    <source>
        <dbReference type="ARBA" id="ARBA00022781"/>
    </source>
</evidence>
<name>A0ABW4RYF3_9ACTN</name>
<comment type="subcellular location">
    <subcellularLocation>
        <location evidence="8">Cell membrane</location>
        <topology evidence="8">Peripheral membrane protein</topology>
    </subcellularLocation>
    <subcellularLocation>
        <location evidence="1">Membrane</location>
    </subcellularLocation>
</comment>
<comment type="caution">
    <text evidence="9">The sequence shown here is derived from an EMBL/GenBank/DDBJ whole genome shotgun (WGS) entry which is preliminary data.</text>
</comment>
<keyword evidence="10" id="KW-1185">Reference proteome</keyword>
<evidence type="ECO:0000256" key="5">
    <source>
        <dbReference type="ARBA" id="ARBA00023136"/>
    </source>
</evidence>
<keyword evidence="2 8" id="KW-0813">Transport</keyword>
<keyword evidence="4 8" id="KW-0406">Ion transport</keyword>
<dbReference type="PROSITE" id="PS00389">
    <property type="entry name" value="ATPASE_DELTA"/>
    <property type="match status" value="1"/>
</dbReference>
<evidence type="ECO:0000256" key="1">
    <source>
        <dbReference type="ARBA" id="ARBA00004370"/>
    </source>
</evidence>
<evidence type="ECO:0000256" key="6">
    <source>
        <dbReference type="ARBA" id="ARBA00023196"/>
    </source>
</evidence>
<dbReference type="InterPro" id="IPR000711">
    <property type="entry name" value="ATPase_OSCP/dsu"/>
</dbReference>
<comment type="function">
    <text evidence="8">F(1)F(0) ATP synthase produces ATP from ADP in the presence of a proton or sodium gradient. F-type ATPases consist of two structural domains, F(1) containing the extramembraneous catalytic core and F(0) containing the membrane proton channel, linked together by a central stalk and a peripheral stalk. During catalysis, ATP synthesis in the catalytic domain of F(1) is coupled via a rotary mechanism of the central stalk subunits to proton translocation.</text>
</comment>
<dbReference type="PRINTS" id="PR00125">
    <property type="entry name" value="ATPASEDELTA"/>
</dbReference>
<keyword evidence="5 8" id="KW-0472">Membrane</keyword>
<dbReference type="Pfam" id="PF00213">
    <property type="entry name" value="OSCP"/>
    <property type="match status" value="1"/>
</dbReference>
<evidence type="ECO:0000256" key="8">
    <source>
        <dbReference type="HAMAP-Rule" id="MF_01416"/>
    </source>
</evidence>
<keyword evidence="8" id="KW-1003">Cell membrane</keyword>
<keyword evidence="6 8" id="KW-0139">CF(1)</keyword>
<protein>
    <recommendedName>
        <fullName evidence="8">ATP synthase subunit delta</fullName>
    </recommendedName>
    <alternativeName>
        <fullName evidence="8">ATP synthase F(1) sector subunit delta</fullName>
    </alternativeName>
    <alternativeName>
        <fullName evidence="8">F-type ATPase subunit delta</fullName>
        <shortName evidence="8">F-ATPase subunit delta</shortName>
    </alternativeName>
</protein>